<dbReference type="InterPro" id="IPR052039">
    <property type="entry name" value="Caspase-related_regulators"/>
</dbReference>
<sequence>MTILNHFQGENYLIPKDDNNVGADLRRRALSVHSILEKCSESDPFATIFLLDCCRTYPVDQMNEKYRSGVEQSPNMVGLKEMSYAGSLIAFACAPGAVANECPGERNGLFTKHILQHISKPDQDIRKILADVTNGVAQESNFRQRPYLSVSLTHTHVCLYENATGT</sequence>
<organism evidence="2 6">
    <name type="scientific">Rotaria magnacalcarata</name>
    <dbReference type="NCBI Taxonomy" id="392030"/>
    <lineage>
        <taxon>Eukaryota</taxon>
        <taxon>Metazoa</taxon>
        <taxon>Spiralia</taxon>
        <taxon>Gnathifera</taxon>
        <taxon>Rotifera</taxon>
        <taxon>Eurotatoria</taxon>
        <taxon>Bdelloidea</taxon>
        <taxon>Philodinida</taxon>
        <taxon>Philodinidae</taxon>
        <taxon>Rotaria</taxon>
    </lineage>
</organism>
<evidence type="ECO:0000313" key="2">
    <source>
        <dbReference type="EMBL" id="CAF1191231.1"/>
    </source>
</evidence>
<evidence type="ECO:0000313" key="3">
    <source>
        <dbReference type="EMBL" id="CAF4010650.1"/>
    </source>
</evidence>
<dbReference type="GO" id="GO:0004197">
    <property type="term" value="F:cysteine-type endopeptidase activity"/>
    <property type="evidence" value="ECO:0007669"/>
    <property type="project" value="InterPro"/>
</dbReference>
<dbReference type="PANTHER" id="PTHR22576">
    <property type="entry name" value="MUCOSA ASSOCIATED LYMPHOID TISSUE LYMPHOMA TRANSLOCATION PROTEIN 1/PARACASPASE"/>
    <property type="match status" value="1"/>
</dbReference>
<evidence type="ECO:0000259" key="1">
    <source>
        <dbReference type="Pfam" id="PF00656"/>
    </source>
</evidence>
<evidence type="ECO:0000313" key="5">
    <source>
        <dbReference type="EMBL" id="CAF4053090.1"/>
    </source>
</evidence>
<dbReference type="PANTHER" id="PTHR22576:SF37">
    <property type="entry name" value="MUCOSA-ASSOCIATED LYMPHOID TISSUE LYMPHOMA TRANSLOCATION PROTEIN 1"/>
    <property type="match status" value="1"/>
</dbReference>
<dbReference type="GO" id="GO:0006508">
    <property type="term" value="P:proteolysis"/>
    <property type="evidence" value="ECO:0007669"/>
    <property type="project" value="InterPro"/>
</dbReference>
<dbReference type="Proteomes" id="UP000681720">
    <property type="component" value="Unassembled WGS sequence"/>
</dbReference>
<reference evidence="2" key="1">
    <citation type="submission" date="2021-02" db="EMBL/GenBank/DDBJ databases">
        <authorList>
            <person name="Nowell W R."/>
        </authorList>
    </citation>
    <scope>NUCLEOTIDE SEQUENCE</scope>
</reference>
<dbReference type="Gene3D" id="3.40.50.1460">
    <property type="match status" value="1"/>
</dbReference>
<dbReference type="InterPro" id="IPR011600">
    <property type="entry name" value="Pept_C14_caspase"/>
</dbReference>
<comment type="caution">
    <text evidence="2">The sequence shown here is derived from an EMBL/GenBank/DDBJ whole genome shotgun (WGS) entry which is preliminary data.</text>
</comment>
<dbReference type="Proteomes" id="UP000676336">
    <property type="component" value="Unassembled WGS sequence"/>
</dbReference>
<name>A0A814VR55_9BILA</name>
<gene>
    <name evidence="5" type="ORF">BYL167_LOCUS16528</name>
    <name evidence="2" type="ORF">CJN711_LOCUS11526</name>
    <name evidence="4" type="ORF">GIL414_LOCUS13371</name>
    <name evidence="3" type="ORF">SMN809_LOCUS12444</name>
</gene>
<dbReference type="SUPFAM" id="SSF52129">
    <property type="entry name" value="Caspase-like"/>
    <property type="match status" value="1"/>
</dbReference>
<dbReference type="Pfam" id="PF00656">
    <property type="entry name" value="Peptidase_C14"/>
    <property type="match status" value="1"/>
</dbReference>
<dbReference type="EMBL" id="CAJOBJ010005409">
    <property type="protein sequence ID" value="CAF4030448.1"/>
    <property type="molecule type" value="Genomic_DNA"/>
</dbReference>
<dbReference type="Proteomes" id="UP000681967">
    <property type="component" value="Unassembled WGS sequence"/>
</dbReference>
<dbReference type="AlphaFoldDB" id="A0A814VR55"/>
<feature type="domain" description="Peptidase C14 caspase" evidence="1">
    <location>
        <begin position="18"/>
        <end position="154"/>
    </location>
</feature>
<accession>A0A814VR55</accession>
<dbReference type="EMBL" id="CAJNOV010004897">
    <property type="protein sequence ID" value="CAF1191231.1"/>
    <property type="molecule type" value="Genomic_DNA"/>
</dbReference>
<evidence type="ECO:0000313" key="4">
    <source>
        <dbReference type="EMBL" id="CAF4030448.1"/>
    </source>
</evidence>
<dbReference type="EMBL" id="CAJOBH010006340">
    <property type="protein sequence ID" value="CAF4053090.1"/>
    <property type="molecule type" value="Genomic_DNA"/>
</dbReference>
<dbReference type="EMBL" id="CAJOBI010004700">
    <property type="protein sequence ID" value="CAF4010650.1"/>
    <property type="molecule type" value="Genomic_DNA"/>
</dbReference>
<dbReference type="InterPro" id="IPR029030">
    <property type="entry name" value="Caspase-like_dom_sf"/>
</dbReference>
<proteinExistence type="predicted"/>
<protein>
    <recommendedName>
        <fullName evidence="1">Peptidase C14 caspase domain-containing protein</fullName>
    </recommendedName>
</protein>
<dbReference type="Proteomes" id="UP000663855">
    <property type="component" value="Unassembled WGS sequence"/>
</dbReference>
<evidence type="ECO:0000313" key="6">
    <source>
        <dbReference type="Proteomes" id="UP000663855"/>
    </source>
</evidence>